<evidence type="ECO:0000256" key="2">
    <source>
        <dbReference type="SAM" id="SignalP"/>
    </source>
</evidence>
<name>A0AAD8ULH4_GLOAC</name>
<protein>
    <recommendedName>
        <fullName evidence="5">Small secreted protein</fullName>
    </recommendedName>
</protein>
<evidence type="ECO:0000313" key="4">
    <source>
        <dbReference type="Proteomes" id="UP001244207"/>
    </source>
</evidence>
<accession>A0AAD8ULH4</accession>
<organism evidence="3 4">
    <name type="scientific">Glomerella acutata</name>
    <name type="common">Colletotrichum acutatum</name>
    <dbReference type="NCBI Taxonomy" id="27357"/>
    <lineage>
        <taxon>Eukaryota</taxon>
        <taxon>Fungi</taxon>
        <taxon>Dikarya</taxon>
        <taxon>Ascomycota</taxon>
        <taxon>Pezizomycotina</taxon>
        <taxon>Sordariomycetes</taxon>
        <taxon>Hypocreomycetidae</taxon>
        <taxon>Glomerellales</taxon>
        <taxon>Glomerellaceae</taxon>
        <taxon>Colletotrichum</taxon>
        <taxon>Colletotrichum acutatum species complex</taxon>
    </lineage>
</organism>
<feature type="chain" id="PRO_5042206577" description="Small secreted protein" evidence="2">
    <location>
        <begin position="17"/>
        <end position="139"/>
    </location>
</feature>
<comment type="caution">
    <text evidence="3">The sequence shown here is derived from an EMBL/GenBank/DDBJ whole genome shotgun (WGS) entry which is preliminary data.</text>
</comment>
<feature type="signal peptide" evidence="2">
    <location>
        <begin position="1"/>
        <end position="16"/>
    </location>
</feature>
<evidence type="ECO:0000256" key="1">
    <source>
        <dbReference type="SAM" id="MobiDB-lite"/>
    </source>
</evidence>
<evidence type="ECO:0008006" key="5">
    <source>
        <dbReference type="Google" id="ProtNLM"/>
    </source>
</evidence>
<keyword evidence="4" id="KW-1185">Reference proteome</keyword>
<dbReference type="RefSeq" id="XP_060366522.1">
    <property type="nucleotide sequence ID" value="XM_060507937.1"/>
</dbReference>
<dbReference type="EMBL" id="JAHMHS010000032">
    <property type="protein sequence ID" value="KAK1726467.1"/>
    <property type="molecule type" value="Genomic_DNA"/>
</dbReference>
<dbReference type="Proteomes" id="UP001244207">
    <property type="component" value="Unassembled WGS sequence"/>
</dbReference>
<reference evidence="3" key="1">
    <citation type="submission" date="2021-12" db="EMBL/GenBank/DDBJ databases">
        <title>Comparative genomics, transcriptomics and evolutionary studies reveal genomic signatures of adaptation to plant cell wall in hemibiotrophic fungi.</title>
        <authorList>
            <consortium name="DOE Joint Genome Institute"/>
            <person name="Baroncelli R."/>
            <person name="Diaz J.F."/>
            <person name="Benocci T."/>
            <person name="Peng M."/>
            <person name="Battaglia E."/>
            <person name="Haridas S."/>
            <person name="Andreopoulos W."/>
            <person name="Labutti K."/>
            <person name="Pangilinan J."/>
            <person name="Floch G.L."/>
            <person name="Makela M.R."/>
            <person name="Henrissat B."/>
            <person name="Grigoriev I.V."/>
            <person name="Crouch J.A."/>
            <person name="De Vries R.P."/>
            <person name="Sukno S.A."/>
            <person name="Thon M.R."/>
        </authorList>
    </citation>
    <scope>NUCLEOTIDE SEQUENCE</scope>
    <source>
        <strain evidence="3">CBS 112980</strain>
    </source>
</reference>
<dbReference type="GeneID" id="85391836"/>
<evidence type="ECO:0000313" key="3">
    <source>
        <dbReference type="EMBL" id="KAK1726467.1"/>
    </source>
</evidence>
<proteinExistence type="predicted"/>
<sequence length="139" mass="14988">MRFSVALTTLVAAAMAAPLDTLAARADELNAAIQALAAENPEDAEAAKGLLGRDINPNVQLTNDDEQEEVFKRGDDLNAAIQALAAENPEDAEAAKGLLGRDINPSVQLTNDDEQEEVFKRDIDPNVQLTNDDEQEEVF</sequence>
<keyword evidence="2" id="KW-0732">Signal</keyword>
<feature type="region of interest" description="Disordered" evidence="1">
    <location>
        <begin position="99"/>
        <end position="139"/>
    </location>
</feature>
<dbReference type="AlphaFoldDB" id="A0AAD8ULH4"/>
<gene>
    <name evidence="3" type="ORF">BDZ83DRAFT_615962</name>
</gene>